<evidence type="ECO:0000256" key="1">
    <source>
        <dbReference type="SAM" id="SignalP"/>
    </source>
</evidence>
<dbReference type="EMBL" id="FPAS01000002">
    <property type="protein sequence ID" value="SFT70095.1"/>
    <property type="molecule type" value="Genomic_DNA"/>
</dbReference>
<feature type="signal peptide" evidence="1">
    <location>
        <begin position="1"/>
        <end position="19"/>
    </location>
</feature>
<gene>
    <name evidence="2" type="ORF">SAMN05216474_1903</name>
</gene>
<feature type="chain" id="PRO_5014673680" evidence="1">
    <location>
        <begin position="20"/>
        <end position="155"/>
    </location>
</feature>
<proteinExistence type="predicted"/>
<name>A0A1I7A5B1_9FLAO</name>
<keyword evidence="3" id="KW-1185">Reference proteome</keyword>
<evidence type="ECO:0000313" key="2">
    <source>
        <dbReference type="EMBL" id="SFT70095.1"/>
    </source>
</evidence>
<accession>A0A1I7A5B1</accession>
<dbReference type="STRING" id="477690.SAMN05216474_1903"/>
<dbReference type="OrthoDB" id="9553681at2"/>
<dbReference type="RefSeq" id="WP_090248772.1">
    <property type="nucleotide sequence ID" value="NZ_FPAS01000002.1"/>
</dbReference>
<dbReference type="AlphaFoldDB" id="A0A1I7A5B1"/>
<dbReference type="Proteomes" id="UP000236454">
    <property type="component" value="Unassembled WGS sequence"/>
</dbReference>
<keyword evidence="1" id="KW-0732">Signal</keyword>
<evidence type="ECO:0000313" key="3">
    <source>
        <dbReference type="Proteomes" id="UP000236454"/>
    </source>
</evidence>
<protein>
    <submittedName>
        <fullName evidence="2">Uncharacterized protein</fullName>
    </submittedName>
</protein>
<reference evidence="2 3" key="1">
    <citation type="submission" date="2016-10" db="EMBL/GenBank/DDBJ databases">
        <authorList>
            <person name="de Groot N.N."/>
        </authorList>
    </citation>
    <scope>NUCLEOTIDE SEQUENCE [LARGE SCALE GENOMIC DNA]</scope>
    <source>
        <strain evidence="2 3">CGMCC 1.7005</strain>
    </source>
</reference>
<sequence length="155" mass="17632">MKVLLLIAAVMSLSFVGMESTTTQPTENQTEFNPTNDWQVFGTYDGITVEYKEAEIQRKHWSIIVVLFKYTNTTSSDLSMTFKRSYYMDGECRNCSKINTGEHTFTVEVPANGSVEGSSSNFKNELYVFNRFTKLVPGMDDSQLTNVEFLDVEVK</sequence>
<organism evidence="2 3">
    <name type="scientific">Lishizhenia tianjinensis</name>
    <dbReference type="NCBI Taxonomy" id="477690"/>
    <lineage>
        <taxon>Bacteria</taxon>
        <taxon>Pseudomonadati</taxon>
        <taxon>Bacteroidota</taxon>
        <taxon>Flavobacteriia</taxon>
        <taxon>Flavobacteriales</taxon>
        <taxon>Crocinitomicaceae</taxon>
        <taxon>Lishizhenia</taxon>
    </lineage>
</organism>